<proteinExistence type="predicted"/>
<reference evidence="3 4" key="1">
    <citation type="submission" date="2017-10" db="EMBL/GenBank/DDBJ databases">
        <title>Sequencing the genomes of 1000 actinobacteria strains.</title>
        <authorList>
            <person name="Klenk H.-P."/>
        </authorList>
    </citation>
    <scope>NUCLEOTIDE SEQUENCE [LARGE SCALE GENOMIC DNA]</scope>
    <source>
        <strain evidence="3 4">DSM 18966</strain>
    </source>
</reference>
<feature type="compositionally biased region" description="Acidic residues" evidence="1">
    <location>
        <begin position="216"/>
        <end position="226"/>
    </location>
</feature>
<feature type="region of interest" description="Disordered" evidence="1">
    <location>
        <begin position="277"/>
        <end position="345"/>
    </location>
</feature>
<evidence type="ECO:0000313" key="3">
    <source>
        <dbReference type="EMBL" id="PFG33756.1"/>
    </source>
</evidence>
<feature type="compositionally biased region" description="Low complexity" evidence="1">
    <location>
        <begin position="311"/>
        <end position="323"/>
    </location>
</feature>
<dbReference type="Proteomes" id="UP000225548">
    <property type="component" value="Unassembled WGS sequence"/>
</dbReference>
<comment type="caution">
    <text evidence="3">The sequence shown here is derived from an EMBL/GenBank/DDBJ whole genome shotgun (WGS) entry which is preliminary data.</text>
</comment>
<feature type="domain" description="YoaR-like putative peptidoglycan binding" evidence="2">
    <location>
        <begin position="571"/>
        <end position="680"/>
    </location>
</feature>
<dbReference type="Pfam" id="PF04294">
    <property type="entry name" value="VanW"/>
    <property type="match status" value="1"/>
</dbReference>
<dbReference type="EMBL" id="PDJG01000001">
    <property type="protein sequence ID" value="PFG33756.1"/>
    <property type="molecule type" value="Genomic_DNA"/>
</dbReference>
<feature type="compositionally biased region" description="Low complexity" evidence="1">
    <location>
        <begin position="32"/>
        <end position="50"/>
    </location>
</feature>
<keyword evidence="4" id="KW-1185">Reference proteome</keyword>
<dbReference type="OrthoDB" id="9813301at2"/>
<dbReference type="Pfam" id="PF12229">
    <property type="entry name" value="PG_binding_4"/>
    <property type="match status" value="1"/>
</dbReference>
<evidence type="ECO:0000256" key="1">
    <source>
        <dbReference type="SAM" id="MobiDB-lite"/>
    </source>
</evidence>
<feature type="compositionally biased region" description="Low complexity" evidence="1">
    <location>
        <begin position="59"/>
        <end position="69"/>
    </location>
</feature>
<dbReference type="PANTHER" id="PTHR35788">
    <property type="entry name" value="EXPORTED PROTEIN-RELATED"/>
    <property type="match status" value="1"/>
</dbReference>
<name>A0A2A9E535_9MICO</name>
<organism evidence="3 4">
    <name type="scientific">Sanguibacter antarcticus</name>
    <dbReference type="NCBI Taxonomy" id="372484"/>
    <lineage>
        <taxon>Bacteria</taxon>
        <taxon>Bacillati</taxon>
        <taxon>Actinomycetota</taxon>
        <taxon>Actinomycetes</taxon>
        <taxon>Micrococcales</taxon>
        <taxon>Sanguibacteraceae</taxon>
        <taxon>Sanguibacter</taxon>
    </lineage>
</organism>
<evidence type="ECO:0000313" key="4">
    <source>
        <dbReference type="Proteomes" id="UP000225548"/>
    </source>
</evidence>
<feature type="compositionally biased region" description="Low complexity" evidence="1">
    <location>
        <begin position="330"/>
        <end position="345"/>
    </location>
</feature>
<feature type="compositionally biased region" description="Low complexity" evidence="1">
    <location>
        <begin position="175"/>
        <end position="215"/>
    </location>
</feature>
<dbReference type="InterPro" id="IPR007391">
    <property type="entry name" value="Vancomycin_resist_VanW"/>
</dbReference>
<feature type="compositionally biased region" description="Polar residues" evidence="1">
    <location>
        <begin position="1"/>
        <end position="12"/>
    </location>
</feature>
<gene>
    <name evidence="3" type="ORF">ATL42_1643</name>
</gene>
<evidence type="ECO:0000259" key="2">
    <source>
        <dbReference type="Pfam" id="PF12229"/>
    </source>
</evidence>
<dbReference type="AlphaFoldDB" id="A0A2A9E535"/>
<dbReference type="PANTHER" id="PTHR35788:SF1">
    <property type="entry name" value="EXPORTED PROTEIN"/>
    <property type="match status" value="1"/>
</dbReference>
<dbReference type="InterPro" id="IPR022029">
    <property type="entry name" value="YoaR-like_PG-bd"/>
</dbReference>
<sequence length="925" mass="94273">MSSTDGKSQTSDETQETPDAVEPHETSGTTTGADDAPAEPAVVEPAGAAASEPDESVVEPTAPATSSAESSDEPDPVAPEPATADEPEPEPAAVVEPEAAAAAAAAAVPEPEPETEVAAAPEPEVADAPEPDAVVAAEVVPEPAAAAAAAAVPEPEPETEVAAAPEPEVADAPEPDAVVAPEVEPEAAAAAAVVAPEPEAVPESVAVPEQPAVVEPEPEQAPEPDVDVAEPVETVVPVASSAPAVELPIILRTAPTADVDTDADATDAAPADAAMMLPPREQGPESTDAADASPVAEQLAPETTQTDAGDPTVVIPATAPAPASVEPAGTPEASGPSTSAPAAPVAAAQPEAVQAETQGSPLSVFDGPAAPSRVPRVLLWSGLGLLIAAGAYLGTQWYFADQIARGTTVAGVDIGGLDPDEATALLTSELGGIASQPVPVTAGEAAGTIDPVTAGLTFDAEETVAGLTDFTLDPARLIAQIAGGDAVEPVTVVDDSLFDAATEALTVDLETPATSGTVSFVDAAAVQTPAVEGTSVDHDVLRERIVETWLTATRPIELDTVPLEPEITQAETDEAFTEAQRVAAAPVSVAVSGQVAELPVDALTAGATYVPVDGALVLTFDGPTLVEAVVARTNNLLANAADASFEFVNDVPQIVPGTPGTTLDPTELAEAVQEAALGDDRTATLELSASDPAQSTAALEELGVREIVSEFSTPLTNEPDRTENLRIAAEKVTGTLVRPGETFSLLDTIGPITTANGYLQAHVIVDGEITNGTGGGLSQMSTTTYNAGFFAGMIDVSHTPHSYWFSRYPEGRESTLYEGSIDMQWRNDSPYGVLMQSWVADGLVHVAAWSTPYYTVETSTSARSNVVEPTTQHKSGPTCSPQSAGSLGFSVSVWRKVTVTETSEVVVDETNSWRYKPQNAVVCDP</sequence>
<feature type="compositionally biased region" description="Low complexity" evidence="1">
    <location>
        <begin position="131"/>
        <end position="153"/>
    </location>
</feature>
<protein>
    <submittedName>
        <fullName evidence="3">Vancomycin resistance protein YoaR</fullName>
    </submittedName>
</protein>
<dbReference type="InterPro" id="IPR052913">
    <property type="entry name" value="Glycopeptide_resist_protein"/>
</dbReference>
<feature type="region of interest" description="Disordered" evidence="1">
    <location>
        <begin position="865"/>
        <end position="884"/>
    </location>
</feature>
<feature type="region of interest" description="Disordered" evidence="1">
    <location>
        <begin position="1"/>
        <end position="226"/>
    </location>
</feature>
<dbReference type="RefSeq" id="WP_098454918.1">
    <property type="nucleotide sequence ID" value="NZ_PDJG01000001.1"/>
</dbReference>
<feature type="compositionally biased region" description="Low complexity" evidence="1">
    <location>
        <begin position="91"/>
        <end position="109"/>
    </location>
</feature>
<accession>A0A2A9E535</accession>